<dbReference type="InterPro" id="IPR025516">
    <property type="entry name" value="DUF4404"/>
</dbReference>
<dbReference type="KEGG" id="lcre:Pla8534_51150"/>
<gene>
    <name evidence="2" type="ORF">Pla8534_51150</name>
</gene>
<dbReference type="EMBL" id="CP036433">
    <property type="protein sequence ID" value="QDU97269.1"/>
    <property type="molecule type" value="Genomic_DNA"/>
</dbReference>
<dbReference type="RefSeq" id="WP_145056055.1">
    <property type="nucleotide sequence ID" value="NZ_CP036433.1"/>
</dbReference>
<sequence length="92" mass="10381">MPERLDRLREALRDLELELSQLDLRDEEARQLLTDAKTEIETSLAAAKQPADIESHTFSDRLTDAEVQFAVTHPNLAAVVRRLIDVLGQMGI</sequence>
<dbReference type="Pfam" id="PF14357">
    <property type="entry name" value="DUF4404"/>
    <property type="match status" value="1"/>
</dbReference>
<dbReference type="AlphaFoldDB" id="A0A518DZL2"/>
<protein>
    <recommendedName>
        <fullName evidence="4">DUF4404 domain-containing protein</fullName>
    </recommendedName>
</protein>
<dbReference type="OrthoDB" id="281328at2"/>
<keyword evidence="3" id="KW-1185">Reference proteome</keyword>
<accession>A0A518DZL2</accession>
<evidence type="ECO:0000313" key="3">
    <source>
        <dbReference type="Proteomes" id="UP000317648"/>
    </source>
</evidence>
<feature type="coiled-coil region" evidence="1">
    <location>
        <begin position="5"/>
        <end position="32"/>
    </location>
</feature>
<evidence type="ECO:0008006" key="4">
    <source>
        <dbReference type="Google" id="ProtNLM"/>
    </source>
</evidence>
<evidence type="ECO:0000313" key="2">
    <source>
        <dbReference type="EMBL" id="QDU97269.1"/>
    </source>
</evidence>
<evidence type="ECO:0000256" key="1">
    <source>
        <dbReference type="SAM" id="Coils"/>
    </source>
</evidence>
<reference evidence="2 3" key="1">
    <citation type="submission" date="2019-02" db="EMBL/GenBank/DDBJ databases">
        <title>Deep-cultivation of Planctomycetes and their phenomic and genomic characterization uncovers novel biology.</title>
        <authorList>
            <person name="Wiegand S."/>
            <person name="Jogler M."/>
            <person name="Boedeker C."/>
            <person name="Pinto D."/>
            <person name="Vollmers J."/>
            <person name="Rivas-Marin E."/>
            <person name="Kohn T."/>
            <person name="Peeters S.H."/>
            <person name="Heuer A."/>
            <person name="Rast P."/>
            <person name="Oberbeckmann S."/>
            <person name="Bunk B."/>
            <person name="Jeske O."/>
            <person name="Meyerdierks A."/>
            <person name="Storesund J.E."/>
            <person name="Kallscheuer N."/>
            <person name="Luecker S."/>
            <person name="Lage O.M."/>
            <person name="Pohl T."/>
            <person name="Merkel B.J."/>
            <person name="Hornburger P."/>
            <person name="Mueller R.-W."/>
            <person name="Bruemmer F."/>
            <person name="Labrenz M."/>
            <person name="Spormann A.M."/>
            <person name="Op den Camp H."/>
            <person name="Overmann J."/>
            <person name="Amann R."/>
            <person name="Jetten M.S.M."/>
            <person name="Mascher T."/>
            <person name="Medema M.H."/>
            <person name="Devos D.P."/>
            <person name="Kaster A.-K."/>
            <person name="Ovreas L."/>
            <person name="Rohde M."/>
            <person name="Galperin M.Y."/>
            <person name="Jogler C."/>
        </authorList>
    </citation>
    <scope>NUCLEOTIDE SEQUENCE [LARGE SCALE GENOMIC DNA]</scope>
    <source>
        <strain evidence="2 3">Pla85_3_4</strain>
    </source>
</reference>
<organism evidence="2 3">
    <name type="scientific">Lignipirellula cremea</name>
    <dbReference type="NCBI Taxonomy" id="2528010"/>
    <lineage>
        <taxon>Bacteria</taxon>
        <taxon>Pseudomonadati</taxon>
        <taxon>Planctomycetota</taxon>
        <taxon>Planctomycetia</taxon>
        <taxon>Pirellulales</taxon>
        <taxon>Pirellulaceae</taxon>
        <taxon>Lignipirellula</taxon>
    </lineage>
</organism>
<keyword evidence="1" id="KW-0175">Coiled coil</keyword>
<proteinExistence type="predicted"/>
<dbReference type="Proteomes" id="UP000317648">
    <property type="component" value="Chromosome"/>
</dbReference>
<name>A0A518DZL2_9BACT</name>